<sequence>MSAFSSPVILVKKKDGSWRMCVDYRALNKATIPDKYPIPIVEELLDELFGATVFSKIDLKSGYHQIRVAEADIHKTAFRTHNGHYEYLVMPFGLMNAPATFQAIMNDIFRPFLRKFVLVFFDDILVYSANMADHENHLKQVLNVLMSNCFVANQAKCKFGCQQIDYLGHIISGAGVSVDPDKISCIIDWPEPKNVKGVRGFLGLTGYYRKFIKDYGKMAKPLTEMTKKDNFNWGPEASAAFKKLKLVMTTSPVLALPNFSLPFEVECDAAGR</sequence>
<dbReference type="GO" id="GO:0006508">
    <property type="term" value="P:proteolysis"/>
    <property type="evidence" value="ECO:0007669"/>
    <property type="project" value="UniProtKB-KW"/>
</dbReference>
<evidence type="ECO:0000313" key="10">
    <source>
        <dbReference type="EMBL" id="MCI05087.1"/>
    </source>
</evidence>
<evidence type="ECO:0000256" key="7">
    <source>
        <dbReference type="ARBA" id="ARBA00022918"/>
    </source>
</evidence>
<dbReference type="FunFam" id="3.30.70.270:FF:000020">
    <property type="entry name" value="Transposon Tf2-6 polyprotein-like Protein"/>
    <property type="match status" value="1"/>
</dbReference>
<dbReference type="InterPro" id="IPR043128">
    <property type="entry name" value="Rev_trsase/Diguanyl_cyclase"/>
</dbReference>
<evidence type="ECO:0000256" key="2">
    <source>
        <dbReference type="ARBA" id="ARBA00022679"/>
    </source>
</evidence>
<dbReference type="GO" id="GO:0008233">
    <property type="term" value="F:peptidase activity"/>
    <property type="evidence" value="ECO:0007669"/>
    <property type="project" value="UniProtKB-KW"/>
</dbReference>
<accession>A0A392NZ80</accession>
<dbReference type="PROSITE" id="PS50878">
    <property type="entry name" value="RT_POL"/>
    <property type="match status" value="1"/>
</dbReference>
<dbReference type="Gene3D" id="3.30.70.270">
    <property type="match status" value="2"/>
</dbReference>
<comment type="caution">
    <text evidence="10">The sequence shown here is derived from an EMBL/GenBank/DDBJ whole genome shotgun (WGS) entry which is preliminary data.</text>
</comment>
<dbReference type="Proteomes" id="UP000265520">
    <property type="component" value="Unassembled WGS sequence"/>
</dbReference>
<evidence type="ECO:0000256" key="4">
    <source>
        <dbReference type="ARBA" id="ARBA00022722"/>
    </source>
</evidence>
<evidence type="ECO:0000256" key="1">
    <source>
        <dbReference type="ARBA" id="ARBA00022670"/>
    </source>
</evidence>
<keyword evidence="2" id="KW-0808">Transferase</keyword>
<keyword evidence="11" id="KW-1185">Reference proteome</keyword>
<gene>
    <name evidence="10" type="ORF">A2U01_0026137</name>
</gene>
<evidence type="ECO:0000313" key="11">
    <source>
        <dbReference type="Proteomes" id="UP000265520"/>
    </source>
</evidence>
<dbReference type="InterPro" id="IPR041577">
    <property type="entry name" value="RT_RNaseH_2"/>
</dbReference>
<name>A0A392NZ80_9FABA</name>
<dbReference type="PANTHER" id="PTHR37984:SF5">
    <property type="entry name" value="PROTEIN NYNRIN-LIKE"/>
    <property type="match status" value="1"/>
</dbReference>
<dbReference type="AlphaFoldDB" id="A0A392NZ80"/>
<reference evidence="10 11" key="1">
    <citation type="journal article" date="2018" name="Front. Plant Sci.">
        <title>Red Clover (Trifolium pratense) and Zigzag Clover (T. medium) - A Picture of Genomic Similarities and Differences.</title>
        <authorList>
            <person name="Dluhosova J."/>
            <person name="Istvanek J."/>
            <person name="Nedelnik J."/>
            <person name="Repkova J."/>
        </authorList>
    </citation>
    <scope>NUCLEOTIDE SEQUENCE [LARGE SCALE GENOMIC DNA]</scope>
    <source>
        <strain evidence="11">cv. 10/8</strain>
        <tissue evidence="10">Leaf</tissue>
    </source>
</reference>
<proteinExistence type="predicted"/>
<evidence type="ECO:0000259" key="9">
    <source>
        <dbReference type="PROSITE" id="PS50878"/>
    </source>
</evidence>
<dbReference type="Gene3D" id="3.10.10.10">
    <property type="entry name" value="HIV Type 1 Reverse Transcriptase, subunit A, domain 1"/>
    <property type="match status" value="1"/>
</dbReference>
<dbReference type="EMBL" id="LXQA010057485">
    <property type="protein sequence ID" value="MCI05087.1"/>
    <property type="molecule type" value="Genomic_DNA"/>
</dbReference>
<feature type="domain" description="Reverse transcriptase" evidence="9">
    <location>
        <begin position="1"/>
        <end position="171"/>
    </location>
</feature>
<dbReference type="GO" id="GO:0004519">
    <property type="term" value="F:endonuclease activity"/>
    <property type="evidence" value="ECO:0007669"/>
    <property type="project" value="UniProtKB-KW"/>
</dbReference>
<dbReference type="InterPro" id="IPR050951">
    <property type="entry name" value="Retrovirus_Pol_polyprotein"/>
</dbReference>
<dbReference type="Pfam" id="PF17919">
    <property type="entry name" value="RT_RNaseH_2"/>
    <property type="match status" value="1"/>
</dbReference>
<feature type="non-terminal residue" evidence="10">
    <location>
        <position position="272"/>
    </location>
</feature>
<evidence type="ECO:0000256" key="5">
    <source>
        <dbReference type="ARBA" id="ARBA00022759"/>
    </source>
</evidence>
<organism evidence="10 11">
    <name type="scientific">Trifolium medium</name>
    <dbReference type="NCBI Taxonomy" id="97028"/>
    <lineage>
        <taxon>Eukaryota</taxon>
        <taxon>Viridiplantae</taxon>
        <taxon>Streptophyta</taxon>
        <taxon>Embryophyta</taxon>
        <taxon>Tracheophyta</taxon>
        <taxon>Spermatophyta</taxon>
        <taxon>Magnoliopsida</taxon>
        <taxon>eudicotyledons</taxon>
        <taxon>Gunneridae</taxon>
        <taxon>Pentapetalae</taxon>
        <taxon>rosids</taxon>
        <taxon>fabids</taxon>
        <taxon>Fabales</taxon>
        <taxon>Fabaceae</taxon>
        <taxon>Papilionoideae</taxon>
        <taxon>50 kb inversion clade</taxon>
        <taxon>NPAAA clade</taxon>
        <taxon>Hologalegina</taxon>
        <taxon>IRL clade</taxon>
        <taxon>Trifolieae</taxon>
        <taxon>Trifolium</taxon>
    </lineage>
</organism>
<dbReference type="InterPro" id="IPR000477">
    <property type="entry name" value="RT_dom"/>
</dbReference>
<evidence type="ECO:0000256" key="8">
    <source>
        <dbReference type="ARBA" id="ARBA00023268"/>
    </source>
</evidence>
<keyword evidence="5" id="KW-0255">Endonuclease</keyword>
<dbReference type="GO" id="GO:0003964">
    <property type="term" value="F:RNA-directed DNA polymerase activity"/>
    <property type="evidence" value="ECO:0007669"/>
    <property type="project" value="UniProtKB-KW"/>
</dbReference>
<keyword evidence="8" id="KW-0511">Multifunctional enzyme</keyword>
<keyword evidence="7" id="KW-0695">RNA-directed DNA polymerase</keyword>
<protein>
    <submittedName>
        <fullName evidence="10">Transposon Tf2-1 polyprotein</fullName>
    </submittedName>
</protein>
<keyword evidence="4" id="KW-0540">Nuclease</keyword>
<dbReference type="Pfam" id="PF00078">
    <property type="entry name" value="RVT_1"/>
    <property type="match status" value="1"/>
</dbReference>
<evidence type="ECO:0000256" key="6">
    <source>
        <dbReference type="ARBA" id="ARBA00022801"/>
    </source>
</evidence>
<dbReference type="InterPro" id="IPR043502">
    <property type="entry name" value="DNA/RNA_pol_sf"/>
</dbReference>
<evidence type="ECO:0000256" key="3">
    <source>
        <dbReference type="ARBA" id="ARBA00022695"/>
    </source>
</evidence>
<dbReference type="SUPFAM" id="SSF56672">
    <property type="entry name" value="DNA/RNA polymerases"/>
    <property type="match status" value="1"/>
</dbReference>
<keyword evidence="6" id="KW-0378">Hydrolase</keyword>
<dbReference type="PANTHER" id="PTHR37984">
    <property type="entry name" value="PROTEIN CBG26694"/>
    <property type="match status" value="1"/>
</dbReference>
<keyword evidence="3" id="KW-0548">Nucleotidyltransferase</keyword>
<dbReference type="CDD" id="cd01647">
    <property type="entry name" value="RT_LTR"/>
    <property type="match status" value="1"/>
</dbReference>
<keyword evidence="1" id="KW-0645">Protease</keyword>
<dbReference type="FunFam" id="3.10.10.10:FF:000007">
    <property type="entry name" value="Retrovirus-related Pol polyprotein from transposon 17.6-like Protein"/>
    <property type="match status" value="1"/>
</dbReference>